<keyword evidence="2" id="KW-1185">Reference proteome</keyword>
<dbReference type="EMBL" id="AGZU01000013">
    <property type="protein sequence ID" value="EKU73866.1"/>
    <property type="molecule type" value="Genomic_DNA"/>
</dbReference>
<evidence type="ECO:0000313" key="2">
    <source>
        <dbReference type="Proteomes" id="UP000009887"/>
    </source>
</evidence>
<dbReference type="AlphaFoldDB" id="K9CSI6"/>
<organism evidence="1 2">
    <name type="scientific">Sphingobium yanoikuyae ATCC 51230</name>
    <dbReference type="NCBI Taxonomy" id="883163"/>
    <lineage>
        <taxon>Bacteria</taxon>
        <taxon>Pseudomonadati</taxon>
        <taxon>Pseudomonadota</taxon>
        <taxon>Alphaproteobacteria</taxon>
        <taxon>Sphingomonadales</taxon>
        <taxon>Sphingomonadaceae</taxon>
        <taxon>Sphingobium</taxon>
    </lineage>
</organism>
<comment type="caution">
    <text evidence="1">The sequence shown here is derived from an EMBL/GenBank/DDBJ whole genome shotgun (WGS) entry which is preliminary data.</text>
</comment>
<reference evidence="1 2" key="1">
    <citation type="submission" date="2012-09" db="EMBL/GenBank/DDBJ databases">
        <title>The Genome Sequence of Sphingobium yanoikuyae ATCC 51230.</title>
        <authorList>
            <consortium name="The Broad Institute Genome Sequencing Platform"/>
            <person name="Earl A."/>
            <person name="Ward D."/>
            <person name="Feldgarden M."/>
            <person name="Gevers D."/>
            <person name="Huys G."/>
            <person name="Walker B."/>
            <person name="Young S.K."/>
            <person name="Zeng Q."/>
            <person name="Gargeya S."/>
            <person name="Fitzgerald M."/>
            <person name="Haas B."/>
            <person name="Abouelleil A."/>
            <person name="Alvarado L."/>
            <person name="Arachchi H.M."/>
            <person name="Berlin A.M."/>
            <person name="Chapman S.B."/>
            <person name="Goldberg J."/>
            <person name="Griggs A."/>
            <person name="Gujja S."/>
            <person name="Hansen M."/>
            <person name="Howarth C."/>
            <person name="Imamovic A."/>
            <person name="Larimer J."/>
            <person name="McCowen C."/>
            <person name="Montmayeur A."/>
            <person name="Murphy C."/>
            <person name="Neiman D."/>
            <person name="Pearson M."/>
            <person name="Priest M."/>
            <person name="Roberts A."/>
            <person name="Saif S."/>
            <person name="Shea T."/>
            <person name="Sisk P."/>
            <person name="Sykes S."/>
            <person name="Wortman J."/>
            <person name="Nusbaum C."/>
            <person name="Birren B."/>
        </authorList>
    </citation>
    <scope>NUCLEOTIDE SEQUENCE [LARGE SCALE GENOMIC DNA]</scope>
    <source>
        <strain evidence="1 2">ATCC 51230</strain>
    </source>
</reference>
<dbReference type="Proteomes" id="UP000009887">
    <property type="component" value="Unassembled WGS sequence"/>
</dbReference>
<name>K9CSI6_SPHYA</name>
<sequence>MSYRIFYHHGFELGLATKVAKGVLDIDDKAIAIKSGGNAYHIAFHDVEDVELIRLHKVGRVIRLTHSGGTHFVSVVRFMVGQFALINFLATGRVFNRIQSAVNSKHNQA</sequence>
<proteinExistence type="predicted"/>
<dbReference type="RefSeq" id="WP_004211140.1">
    <property type="nucleotide sequence ID" value="NZ_JH992904.1"/>
</dbReference>
<dbReference type="HOGENOM" id="CLU_2182288_0_0_5"/>
<accession>K9CSI6</accession>
<dbReference type="PATRIC" id="fig|883163.3.peg.3601"/>
<gene>
    <name evidence="1" type="ORF">HMPREF9718_03534</name>
</gene>
<evidence type="ECO:0000313" key="1">
    <source>
        <dbReference type="EMBL" id="EKU73866.1"/>
    </source>
</evidence>
<protein>
    <submittedName>
        <fullName evidence="1">Uncharacterized protein</fullName>
    </submittedName>
</protein>